<evidence type="ECO:0000256" key="19">
    <source>
        <dbReference type="SAM" id="SignalP"/>
    </source>
</evidence>
<dbReference type="GO" id="GO:0005737">
    <property type="term" value="C:cytoplasm"/>
    <property type="evidence" value="ECO:0007669"/>
    <property type="project" value="TreeGrafter"/>
</dbReference>
<evidence type="ECO:0000259" key="20">
    <source>
        <dbReference type="Pfam" id="PF01433"/>
    </source>
</evidence>
<dbReference type="EC" id="3.4.11.-" evidence="18"/>
<evidence type="ECO:0000256" key="7">
    <source>
        <dbReference type="ARBA" id="ARBA00022723"/>
    </source>
</evidence>
<feature type="active site" description="Proton acceptor" evidence="15">
    <location>
        <position position="378"/>
    </location>
</feature>
<evidence type="ECO:0000256" key="4">
    <source>
        <dbReference type="ARBA" id="ARBA00022475"/>
    </source>
</evidence>
<dbReference type="EMBL" id="CAJVCH010571047">
    <property type="protein sequence ID" value="CAG7836481.1"/>
    <property type="molecule type" value="Genomic_DNA"/>
</dbReference>
<dbReference type="FunFam" id="2.60.40.1910:FF:000008">
    <property type="entry name" value="Aminopeptidase"/>
    <property type="match status" value="1"/>
</dbReference>
<organism evidence="23 24">
    <name type="scientific">Allacma fusca</name>
    <dbReference type="NCBI Taxonomy" id="39272"/>
    <lineage>
        <taxon>Eukaryota</taxon>
        <taxon>Metazoa</taxon>
        <taxon>Ecdysozoa</taxon>
        <taxon>Arthropoda</taxon>
        <taxon>Hexapoda</taxon>
        <taxon>Collembola</taxon>
        <taxon>Symphypleona</taxon>
        <taxon>Sminthuridae</taxon>
        <taxon>Allacma</taxon>
    </lineage>
</organism>
<keyword evidence="11 18" id="KW-0482">Metalloprotease</keyword>
<evidence type="ECO:0000259" key="21">
    <source>
        <dbReference type="Pfam" id="PF11838"/>
    </source>
</evidence>
<dbReference type="GO" id="GO:0006508">
    <property type="term" value="P:proteolysis"/>
    <property type="evidence" value="ECO:0007669"/>
    <property type="project" value="UniProtKB-KW"/>
</dbReference>
<evidence type="ECO:0000256" key="10">
    <source>
        <dbReference type="ARBA" id="ARBA00022833"/>
    </source>
</evidence>
<keyword evidence="3 18" id="KW-0031">Aminopeptidase</keyword>
<dbReference type="Proteomes" id="UP000708208">
    <property type="component" value="Unassembled WGS sequence"/>
</dbReference>
<evidence type="ECO:0000256" key="1">
    <source>
        <dbReference type="ARBA" id="ARBA00004609"/>
    </source>
</evidence>
<dbReference type="Pfam" id="PF01433">
    <property type="entry name" value="Peptidase_M1"/>
    <property type="match status" value="1"/>
</dbReference>
<keyword evidence="13" id="KW-0325">Glycoprotein</keyword>
<evidence type="ECO:0000259" key="22">
    <source>
        <dbReference type="Pfam" id="PF17900"/>
    </source>
</evidence>
<evidence type="ECO:0000256" key="11">
    <source>
        <dbReference type="ARBA" id="ARBA00023049"/>
    </source>
</evidence>
<dbReference type="FunFam" id="1.10.390.10:FF:000013">
    <property type="entry name" value="Aminopeptidase N"/>
    <property type="match status" value="1"/>
</dbReference>
<evidence type="ECO:0000256" key="18">
    <source>
        <dbReference type="RuleBase" id="RU364040"/>
    </source>
</evidence>
<evidence type="ECO:0000256" key="17">
    <source>
        <dbReference type="PIRSR" id="PIRSR634016-4"/>
    </source>
</evidence>
<keyword evidence="6 18" id="KW-0645">Protease</keyword>
<dbReference type="GO" id="GO:0070006">
    <property type="term" value="F:metalloaminopeptidase activity"/>
    <property type="evidence" value="ECO:0007669"/>
    <property type="project" value="TreeGrafter"/>
</dbReference>
<feature type="domain" description="Peptidase M1 membrane alanine aminopeptidase" evidence="20">
    <location>
        <begin position="305"/>
        <end position="531"/>
    </location>
</feature>
<evidence type="ECO:0000256" key="3">
    <source>
        <dbReference type="ARBA" id="ARBA00022438"/>
    </source>
</evidence>
<evidence type="ECO:0000256" key="2">
    <source>
        <dbReference type="ARBA" id="ARBA00010136"/>
    </source>
</evidence>
<feature type="site" description="Transition state stabilizer" evidence="17">
    <location>
        <position position="464"/>
    </location>
</feature>
<keyword evidence="8 19" id="KW-0732">Signal</keyword>
<evidence type="ECO:0000256" key="15">
    <source>
        <dbReference type="PIRSR" id="PIRSR634016-1"/>
    </source>
</evidence>
<reference evidence="23" key="1">
    <citation type="submission" date="2021-06" db="EMBL/GenBank/DDBJ databases">
        <authorList>
            <person name="Hodson N. C."/>
            <person name="Mongue J. A."/>
            <person name="Jaron S. K."/>
        </authorList>
    </citation>
    <scope>NUCLEOTIDE SEQUENCE</scope>
</reference>
<comment type="cofactor">
    <cofactor evidence="16 18">
        <name>Zn(2+)</name>
        <dbReference type="ChEBI" id="CHEBI:29105"/>
    </cofactor>
    <text evidence="16 18">Binds 1 zinc ion per subunit.</text>
</comment>
<keyword evidence="4" id="KW-1003">Cell membrane</keyword>
<dbReference type="PANTHER" id="PTHR11533:SF294">
    <property type="entry name" value="THYROTROPIN-RELEASING HORMONE-DEGRADING ECTOENZYME"/>
    <property type="match status" value="1"/>
</dbReference>
<keyword evidence="9 18" id="KW-0378">Hydrolase</keyword>
<keyword evidence="24" id="KW-1185">Reference proteome</keyword>
<dbReference type="GO" id="GO:0098552">
    <property type="term" value="C:side of membrane"/>
    <property type="evidence" value="ECO:0007669"/>
    <property type="project" value="UniProtKB-KW"/>
</dbReference>
<dbReference type="GO" id="GO:0008270">
    <property type="term" value="F:zinc ion binding"/>
    <property type="evidence" value="ECO:0007669"/>
    <property type="project" value="UniProtKB-UniRule"/>
</dbReference>
<dbReference type="Pfam" id="PF17900">
    <property type="entry name" value="Peptidase_M1_N"/>
    <property type="match status" value="1"/>
</dbReference>
<dbReference type="InterPro" id="IPR014782">
    <property type="entry name" value="Peptidase_M1_dom"/>
</dbReference>
<protein>
    <recommendedName>
        <fullName evidence="18">Aminopeptidase</fullName>
        <ecNumber evidence="18">3.4.11.-</ecNumber>
    </recommendedName>
</protein>
<feature type="domain" description="Aminopeptidase N-like N-terminal" evidence="22">
    <location>
        <begin position="69"/>
        <end position="267"/>
    </location>
</feature>
<dbReference type="GO" id="GO:0005886">
    <property type="term" value="C:plasma membrane"/>
    <property type="evidence" value="ECO:0007669"/>
    <property type="project" value="UniProtKB-SubCell"/>
</dbReference>
<evidence type="ECO:0000256" key="9">
    <source>
        <dbReference type="ARBA" id="ARBA00022801"/>
    </source>
</evidence>
<evidence type="ECO:0000256" key="14">
    <source>
        <dbReference type="ARBA" id="ARBA00023288"/>
    </source>
</evidence>
<dbReference type="CDD" id="cd09601">
    <property type="entry name" value="M1_APN-Q_like"/>
    <property type="match status" value="1"/>
</dbReference>
<gene>
    <name evidence="23" type="ORF">AFUS01_LOCUS45721</name>
</gene>
<dbReference type="PANTHER" id="PTHR11533">
    <property type="entry name" value="PROTEASE M1 ZINC METALLOPROTEASE"/>
    <property type="match status" value="1"/>
</dbReference>
<evidence type="ECO:0000256" key="5">
    <source>
        <dbReference type="ARBA" id="ARBA00022622"/>
    </source>
</evidence>
<feature type="signal peptide" evidence="19">
    <location>
        <begin position="1"/>
        <end position="27"/>
    </location>
</feature>
<name>A0A8J2MB88_9HEXA</name>
<dbReference type="GO" id="GO:0043171">
    <property type="term" value="P:peptide catabolic process"/>
    <property type="evidence" value="ECO:0007669"/>
    <property type="project" value="TreeGrafter"/>
</dbReference>
<dbReference type="OrthoDB" id="10031169at2759"/>
<feature type="chain" id="PRO_5035211420" description="Aminopeptidase" evidence="19">
    <location>
        <begin position="28"/>
        <end position="969"/>
    </location>
</feature>
<keyword evidence="5" id="KW-0336">GPI-anchor</keyword>
<evidence type="ECO:0000256" key="16">
    <source>
        <dbReference type="PIRSR" id="PIRSR634016-3"/>
    </source>
</evidence>
<dbReference type="InterPro" id="IPR045357">
    <property type="entry name" value="Aminopeptidase_N-like_N"/>
</dbReference>
<evidence type="ECO:0000256" key="6">
    <source>
        <dbReference type="ARBA" id="ARBA00022670"/>
    </source>
</evidence>
<feature type="domain" description="ERAP1-like C-terminal" evidence="21">
    <location>
        <begin position="610"/>
        <end position="924"/>
    </location>
</feature>
<dbReference type="Pfam" id="PF11838">
    <property type="entry name" value="ERAP1_C"/>
    <property type="match status" value="1"/>
</dbReference>
<dbReference type="AlphaFoldDB" id="A0A8J2MB88"/>
<comment type="similarity">
    <text evidence="2 18">Belongs to the peptidase M1 family.</text>
</comment>
<sequence length="969" mass="110954">MPVSSWKTRWLTHLILISVLLPELIQCDVPENTFCKSDPSQICFDDEEEVASVRAESNVTFRLPPHFAPINYRLLTRPVLDEIEGYERFTSPSKIWISVKCLQDTDKIVLHSNNLTINEQLTTITNLNTSESTRVRNHSIEIQNEFLILDLVSPLKAGESYQIFLDFIAPVYLNRRDGIYRTTYQDPADPSQEKHLVSTLFAPTSARRAFPCFDEPQLKATFSINVGRTENYTTLCNMEQLGTNPIPGLDGWFSDHYDTSEPMSTYLAAFLIHNFENHTIENQVSGRLIQTWADPHHVENNGAAYATNISAQILPFFEQYLNYSFALPKLDSVAMPKISYAGMESWGLIIYQESSLLYFPGKSTEQQRRRTTALVAHELSHQWFGNLVTFDWWSDVWLSEGLSTYFQYVAVSKLFPEFDAWTNFVSDVFQSALVADANSITTHPLHQSIEKAQDIFTIYDKIAYDKGASIVRMIEHFLTEPFLKAALQNYVKTYNFQAIHQDQFFEVLNSEAIRAGAIPENATMKNIMDTWTLQSGYPLIRVAQILGEKRISFEQEKYDPDGTNDKATWWVPIKFTLEKDPDFENTFPDLWIAPDEKQVSVEVSRGEEEWILVNADSTGFYRVVYDSNLTESIQRQLYLNHTAIPVSARCRLIDDYFSVSYKNQTAVETALNMISYVGKETDFAVWKTVFTHLKYIGEMLTTDDSHLTSWLNMKLESAFDIIDSELSPEKQEEAKGAIALRRHFLMTWGCYFKLPRCISYATNLIKKWMKTPDNNPIPQAMKSTIYCAIASGNDTDLTEFLMSRYKNEKDMEEKYLLIEGLGCARNLNTIQTELTIMGQNLLNGTEPNVLITEEKLLKTLLKGAIKTSDAGRLISWKFIRDFFDEASKSKKLGVTTSFGEVVSLLSNYWNTPNEREDFASFINTIGADFEKGAVSPVLRSVLAKSFQASLERVDVNIDWMQKFSDRIQN</sequence>
<keyword evidence="14" id="KW-0449">Lipoprotein</keyword>
<dbReference type="InterPro" id="IPR034016">
    <property type="entry name" value="M1_APN-typ"/>
</dbReference>
<evidence type="ECO:0000313" key="24">
    <source>
        <dbReference type="Proteomes" id="UP000708208"/>
    </source>
</evidence>
<keyword evidence="10 16" id="KW-0862">Zinc</keyword>
<dbReference type="GO" id="GO:0042277">
    <property type="term" value="F:peptide binding"/>
    <property type="evidence" value="ECO:0007669"/>
    <property type="project" value="TreeGrafter"/>
</dbReference>
<evidence type="ECO:0000256" key="8">
    <source>
        <dbReference type="ARBA" id="ARBA00022729"/>
    </source>
</evidence>
<dbReference type="InterPro" id="IPR024571">
    <property type="entry name" value="ERAP1-like_C_dom"/>
</dbReference>
<keyword evidence="12" id="KW-0472">Membrane</keyword>
<dbReference type="InterPro" id="IPR050344">
    <property type="entry name" value="Peptidase_M1_aminopeptidases"/>
</dbReference>
<evidence type="ECO:0000256" key="13">
    <source>
        <dbReference type="ARBA" id="ARBA00023180"/>
    </source>
</evidence>
<dbReference type="GO" id="GO:0005615">
    <property type="term" value="C:extracellular space"/>
    <property type="evidence" value="ECO:0007669"/>
    <property type="project" value="TreeGrafter"/>
</dbReference>
<comment type="caution">
    <text evidence="23">The sequence shown here is derived from an EMBL/GenBank/DDBJ whole genome shotgun (WGS) entry which is preliminary data.</text>
</comment>
<accession>A0A8J2MB88</accession>
<evidence type="ECO:0000256" key="12">
    <source>
        <dbReference type="ARBA" id="ARBA00023136"/>
    </source>
</evidence>
<feature type="binding site" evidence="16">
    <location>
        <position position="400"/>
    </location>
    <ligand>
        <name>Zn(2+)</name>
        <dbReference type="ChEBI" id="CHEBI:29105"/>
        <note>catalytic</note>
    </ligand>
</feature>
<comment type="subcellular location">
    <subcellularLocation>
        <location evidence="1">Cell membrane</location>
        <topology evidence="1">Lipid-anchor</topology>
        <topology evidence="1">GPI-anchor</topology>
    </subcellularLocation>
</comment>
<evidence type="ECO:0000313" key="23">
    <source>
        <dbReference type="EMBL" id="CAG7836481.1"/>
    </source>
</evidence>
<feature type="binding site" evidence="16">
    <location>
        <position position="381"/>
    </location>
    <ligand>
        <name>Zn(2+)</name>
        <dbReference type="ChEBI" id="CHEBI:29105"/>
        <note>catalytic</note>
    </ligand>
</feature>
<feature type="binding site" evidence="16">
    <location>
        <position position="377"/>
    </location>
    <ligand>
        <name>Zn(2+)</name>
        <dbReference type="ChEBI" id="CHEBI:29105"/>
        <note>catalytic</note>
    </ligand>
</feature>
<proteinExistence type="inferred from homology"/>
<keyword evidence="7 16" id="KW-0479">Metal-binding</keyword>
<feature type="non-terminal residue" evidence="23">
    <location>
        <position position="1"/>
    </location>
</feature>